<evidence type="ECO:0000259" key="10">
    <source>
        <dbReference type="Pfam" id="PF12704"/>
    </source>
</evidence>
<dbReference type="PANTHER" id="PTHR30287:SF1">
    <property type="entry name" value="INNER MEMBRANE PROTEIN"/>
    <property type="match status" value="1"/>
</dbReference>
<dbReference type="PANTHER" id="PTHR30287">
    <property type="entry name" value="MEMBRANE COMPONENT OF PREDICTED ABC SUPERFAMILY METABOLITE UPTAKE TRANSPORTER"/>
    <property type="match status" value="1"/>
</dbReference>
<accession>A0A172RW09</accession>
<dbReference type="InterPro" id="IPR038766">
    <property type="entry name" value="Membrane_comp_ABC_pdt"/>
</dbReference>
<keyword evidence="4 8" id="KW-1133">Transmembrane helix</keyword>
<keyword evidence="3 8" id="KW-0812">Transmembrane</keyword>
<dbReference type="KEGG" id="ddt:AAY81_00065"/>
<keyword evidence="7" id="KW-0175">Coiled coil</keyword>
<dbReference type="AlphaFoldDB" id="A0A172RW09"/>
<evidence type="ECO:0000256" key="7">
    <source>
        <dbReference type="SAM" id="Coils"/>
    </source>
</evidence>
<evidence type="ECO:0000256" key="5">
    <source>
        <dbReference type="ARBA" id="ARBA00023136"/>
    </source>
</evidence>
<dbReference type="Proteomes" id="UP000182975">
    <property type="component" value="Unassembled WGS sequence"/>
</dbReference>
<evidence type="ECO:0000256" key="3">
    <source>
        <dbReference type="ARBA" id="ARBA00022692"/>
    </source>
</evidence>
<feature type="domain" description="MacB-like periplasmic core" evidence="10">
    <location>
        <begin position="26"/>
        <end position="222"/>
    </location>
</feature>
<feature type="coiled-coil region" evidence="7">
    <location>
        <begin position="348"/>
        <end position="424"/>
    </location>
</feature>
<sequence>MKRARLIDLLTTIRSTIVSFVSIVIFVALAVAVFLGIGWSGEALKHAAQEEFNSNSLYDLEIEFPYGLTESDIDALRSLEGVTDVEAGQVAYQFVKHGDTTYLTRIASCGERIDTFTLVSGSLPTGDKEIALEAHAAAQRGISVGDTVHVQVEEDKGYLRESDFTVTALVECPAEISIMSTTWGSAPIGDGSIDLLAWVPYEAFSSDAYHDGSTVVKVRSNALRMDNEFSEDYTTASKELQTQVEELGSRLAKDRHQSLVDEGQSKVDEGQRALDDGYAKIAEGEQAIADAEAQLASGQQRISSGEAQLVSAKSLYAAKKSSGRAELDEAAEKLDAGWGEYEKKAGELDEAFEARDALAALVESMEEEIDSSDPDYQEELIELAAMKEQLAAMDEGIDEASSQLDAALLELEEGEQQYQAGEEEYASQIAAAQSKIDSSTAQLESGRSELASGQAELDQKKAELEDAKSQVAEKDAELSSAKEKLQDLKDAEYDWVVLTRSANGGVISIREYVDIVGRLRISMALLFVFVGLFVCYSAISRLVLETTRQIGVKKAMGMTSREITMMILMYAVFSVAIGITLGIVLAAFVVEEIVLPTLTSTFYVTAERWWSPWGATLFGLGELLLIVFSAWAACRFVLKHDAVHLLNDSLTSRTSRLSILLRHVVGKLPIYTQISVNNLLHDSRRVLGTIVGVAGCTALVVCAVTLNNDVGAGIGIQYRDIYHFNEIVTLDTSKDNAVQDIQRQVNDCGCDTSVPVFRRALLFRCLMVRPLRQTLWFQPSLSPLAVR</sequence>
<keyword evidence="5 8" id="KW-0472">Membrane</keyword>
<evidence type="ECO:0000256" key="1">
    <source>
        <dbReference type="ARBA" id="ARBA00004651"/>
    </source>
</evidence>
<evidence type="ECO:0000259" key="9">
    <source>
        <dbReference type="Pfam" id="PF02687"/>
    </source>
</evidence>
<dbReference type="Gene3D" id="1.10.287.1490">
    <property type="match status" value="1"/>
</dbReference>
<dbReference type="Pfam" id="PF12704">
    <property type="entry name" value="MacB_PCD"/>
    <property type="match status" value="1"/>
</dbReference>
<dbReference type="InterPro" id="IPR025857">
    <property type="entry name" value="MacB_PCD"/>
</dbReference>
<keyword evidence="2" id="KW-1003">Cell membrane</keyword>
<evidence type="ECO:0000256" key="6">
    <source>
        <dbReference type="ARBA" id="ARBA00038076"/>
    </source>
</evidence>
<feature type="domain" description="ABC3 transporter permease C-terminal" evidence="9">
    <location>
        <begin position="522"/>
        <end position="640"/>
    </location>
</feature>
<proteinExistence type="inferred from homology"/>
<evidence type="ECO:0000256" key="8">
    <source>
        <dbReference type="SAM" id="Phobius"/>
    </source>
</evidence>
<name>A0A172RW09_9ACTN</name>
<evidence type="ECO:0000313" key="12">
    <source>
        <dbReference type="Proteomes" id="UP000182975"/>
    </source>
</evidence>
<evidence type="ECO:0000256" key="4">
    <source>
        <dbReference type="ARBA" id="ARBA00022989"/>
    </source>
</evidence>
<comment type="subcellular location">
    <subcellularLocation>
        <location evidence="1">Cell membrane</location>
        <topology evidence="1">Multi-pass membrane protein</topology>
    </subcellularLocation>
</comment>
<dbReference type="EMBL" id="FOEC01000001">
    <property type="protein sequence ID" value="SEO42292.1"/>
    <property type="molecule type" value="Genomic_DNA"/>
</dbReference>
<feature type="transmembrane region" description="Helical" evidence="8">
    <location>
        <begin position="523"/>
        <end position="544"/>
    </location>
</feature>
<evidence type="ECO:0000256" key="2">
    <source>
        <dbReference type="ARBA" id="ARBA00022475"/>
    </source>
</evidence>
<evidence type="ECO:0000313" key="11">
    <source>
        <dbReference type="EMBL" id="SEO42292.1"/>
    </source>
</evidence>
<dbReference type="InterPro" id="IPR003838">
    <property type="entry name" value="ABC3_permease_C"/>
</dbReference>
<dbReference type="SUPFAM" id="SSF57997">
    <property type="entry name" value="Tropomyosin"/>
    <property type="match status" value="1"/>
</dbReference>
<reference evidence="12" key="1">
    <citation type="submission" date="2016-10" db="EMBL/GenBank/DDBJ databases">
        <authorList>
            <person name="Varghese N."/>
        </authorList>
    </citation>
    <scope>NUCLEOTIDE SEQUENCE [LARGE SCALE GENOMIC DNA]</scope>
    <source>
        <strain evidence="12">DSM 21843</strain>
    </source>
</reference>
<dbReference type="Pfam" id="PF02687">
    <property type="entry name" value="FtsX"/>
    <property type="match status" value="1"/>
</dbReference>
<organism evidence="11 12">
    <name type="scientific">Denitrobacterium detoxificans</name>
    <dbReference type="NCBI Taxonomy" id="79604"/>
    <lineage>
        <taxon>Bacteria</taxon>
        <taxon>Bacillati</taxon>
        <taxon>Actinomycetota</taxon>
        <taxon>Coriobacteriia</taxon>
        <taxon>Eggerthellales</taxon>
        <taxon>Eggerthellaceae</taxon>
        <taxon>Denitrobacterium</taxon>
    </lineage>
</organism>
<feature type="coiled-coil region" evidence="7">
    <location>
        <begin position="450"/>
        <end position="491"/>
    </location>
</feature>
<protein>
    <submittedName>
        <fullName evidence="11">MacB-like core domain-containing protein</fullName>
    </submittedName>
</protein>
<comment type="similarity">
    <text evidence="6">Belongs to the ABC-4 integral membrane protein family.</text>
</comment>
<feature type="transmembrane region" description="Helical" evidence="8">
    <location>
        <begin position="565"/>
        <end position="590"/>
    </location>
</feature>
<dbReference type="STRING" id="79604.AAY81_00065"/>
<dbReference type="RefSeq" id="WP_066659827.1">
    <property type="nucleotide sequence ID" value="NZ_FOEC01000001.1"/>
</dbReference>
<keyword evidence="12" id="KW-1185">Reference proteome</keyword>
<feature type="transmembrane region" description="Helical" evidence="8">
    <location>
        <begin position="610"/>
        <end position="638"/>
    </location>
</feature>
<dbReference type="OrthoDB" id="5137249at2"/>
<dbReference type="GO" id="GO:0005886">
    <property type="term" value="C:plasma membrane"/>
    <property type="evidence" value="ECO:0007669"/>
    <property type="project" value="UniProtKB-SubCell"/>
</dbReference>
<feature type="transmembrane region" description="Helical" evidence="8">
    <location>
        <begin position="686"/>
        <end position="706"/>
    </location>
</feature>
<gene>
    <name evidence="11" type="ORF">SAMN02910314_00207</name>
</gene>
<feature type="transmembrane region" description="Helical" evidence="8">
    <location>
        <begin position="12"/>
        <end position="39"/>
    </location>
</feature>